<keyword evidence="1" id="KW-0732">Signal</keyword>
<evidence type="ECO:0000313" key="2">
    <source>
        <dbReference type="EMBL" id="MXO53821.1"/>
    </source>
</evidence>
<evidence type="ECO:0008006" key="4">
    <source>
        <dbReference type="Google" id="ProtNLM"/>
    </source>
</evidence>
<evidence type="ECO:0000313" key="3">
    <source>
        <dbReference type="Proteomes" id="UP000430272"/>
    </source>
</evidence>
<gene>
    <name evidence="2" type="ORF">GRI47_07350</name>
</gene>
<organism evidence="2 3">
    <name type="scientific">Qipengyuania pelagi</name>
    <dbReference type="NCBI Taxonomy" id="994320"/>
    <lineage>
        <taxon>Bacteria</taxon>
        <taxon>Pseudomonadati</taxon>
        <taxon>Pseudomonadota</taxon>
        <taxon>Alphaproteobacteria</taxon>
        <taxon>Sphingomonadales</taxon>
        <taxon>Erythrobacteraceae</taxon>
        <taxon>Qipengyuania</taxon>
    </lineage>
</organism>
<sequence length="171" mass="17646">MRPAFLAAIALVPALAACQTAPDGAYPSLAIRDVERAQGQLEPVPGDPIDVPPVEVPLDGPLDQRLAALVEQGRNAHARFTAAAPRAARLASAASGSGVGSDAWASAQVALADLDSIRSEAAIALADLDLLFIAASVEANGTPAIADARRTLLSLVQEEDRTLADLRARVR</sequence>
<dbReference type="PROSITE" id="PS51257">
    <property type="entry name" value="PROKAR_LIPOPROTEIN"/>
    <property type="match status" value="1"/>
</dbReference>
<dbReference type="Proteomes" id="UP000430272">
    <property type="component" value="Unassembled WGS sequence"/>
</dbReference>
<dbReference type="AlphaFoldDB" id="A0A844Y7A3"/>
<feature type="signal peptide" evidence="1">
    <location>
        <begin position="1"/>
        <end position="16"/>
    </location>
</feature>
<feature type="chain" id="PRO_5032928910" description="DUF4142 domain-containing protein" evidence="1">
    <location>
        <begin position="17"/>
        <end position="171"/>
    </location>
</feature>
<dbReference type="OrthoDB" id="7505503at2"/>
<comment type="caution">
    <text evidence="2">The sequence shown here is derived from an EMBL/GenBank/DDBJ whole genome shotgun (WGS) entry which is preliminary data.</text>
</comment>
<name>A0A844Y7A3_9SPHN</name>
<proteinExistence type="predicted"/>
<dbReference type="RefSeq" id="WP_160660633.1">
    <property type="nucleotide sequence ID" value="NZ_BAABDV010000001.1"/>
</dbReference>
<accession>A0A844Y7A3</accession>
<reference evidence="2 3" key="1">
    <citation type="submission" date="2019-12" db="EMBL/GenBank/DDBJ databases">
        <title>Genomic-based taxomic classification of the family Erythrobacteraceae.</title>
        <authorList>
            <person name="Xu L."/>
        </authorList>
    </citation>
    <scope>NUCLEOTIDE SEQUENCE [LARGE SCALE GENOMIC DNA]</scope>
    <source>
        <strain evidence="2 3">JCM 17468</strain>
    </source>
</reference>
<evidence type="ECO:0000256" key="1">
    <source>
        <dbReference type="SAM" id="SignalP"/>
    </source>
</evidence>
<dbReference type="EMBL" id="WTYD01000001">
    <property type="protein sequence ID" value="MXO53821.1"/>
    <property type="molecule type" value="Genomic_DNA"/>
</dbReference>
<keyword evidence="3" id="KW-1185">Reference proteome</keyword>
<protein>
    <recommendedName>
        <fullName evidence="4">DUF4142 domain-containing protein</fullName>
    </recommendedName>
</protein>